<comment type="caution">
    <text evidence="1">The sequence shown here is derived from an EMBL/GenBank/DDBJ whole genome shotgun (WGS) entry which is preliminary data.</text>
</comment>
<feature type="non-terminal residue" evidence="1">
    <location>
        <position position="1"/>
    </location>
</feature>
<accession>A0A820D246</accession>
<evidence type="ECO:0000313" key="1">
    <source>
        <dbReference type="EMBL" id="CAF4224317.1"/>
    </source>
</evidence>
<sequence>HGRFFFRDASFTFDIFALSTLDDRLITDGLLLVPAEKESRDKFFDDLSTFPDEEWPLDNRFSNDYKLN</sequence>
<proteinExistence type="predicted"/>
<dbReference type="Proteomes" id="UP000663823">
    <property type="component" value="Unassembled WGS sequence"/>
</dbReference>
<evidence type="ECO:0000313" key="2">
    <source>
        <dbReference type="Proteomes" id="UP000663823"/>
    </source>
</evidence>
<dbReference type="AlphaFoldDB" id="A0A820D246"/>
<reference evidence="1" key="1">
    <citation type="submission" date="2021-02" db="EMBL/GenBank/DDBJ databases">
        <authorList>
            <person name="Nowell W R."/>
        </authorList>
    </citation>
    <scope>NUCLEOTIDE SEQUENCE</scope>
</reference>
<dbReference type="EMBL" id="CAJOAX010025860">
    <property type="protein sequence ID" value="CAF4224317.1"/>
    <property type="molecule type" value="Genomic_DNA"/>
</dbReference>
<gene>
    <name evidence="1" type="ORF">OTI717_LOCUS39499</name>
</gene>
<organism evidence="1 2">
    <name type="scientific">Rotaria sordida</name>
    <dbReference type="NCBI Taxonomy" id="392033"/>
    <lineage>
        <taxon>Eukaryota</taxon>
        <taxon>Metazoa</taxon>
        <taxon>Spiralia</taxon>
        <taxon>Gnathifera</taxon>
        <taxon>Rotifera</taxon>
        <taxon>Eurotatoria</taxon>
        <taxon>Bdelloidea</taxon>
        <taxon>Philodinida</taxon>
        <taxon>Philodinidae</taxon>
        <taxon>Rotaria</taxon>
    </lineage>
</organism>
<name>A0A820D246_9BILA</name>
<protein>
    <submittedName>
        <fullName evidence="1">Uncharacterized protein</fullName>
    </submittedName>
</protein>